<dbReference type="Pfam" id="PF14711">
    <property type="entry name" value="Nitr_red_bet_C"/>
    <property type="match status" value="1"/>
</dbReference>
<comment type="caution">
    <text evidence="13">The sequence shown here is derived from an EMBL/GenBank/DDBJ whole genome shotgun (WGS) entry which is preliminary data.</text>
</comment>
<dbReference type="EMBL" id="MFTC01000064">
    <property type="protein sequence ID" value="OGI50644.1"/>
    <property type="molecule type" value="Genomic_DNA"/>
</dbReference>
<keyword evidence="7" id="KW-0677">Repeat</keyword>
<keyword evidence="8" id="KW-0249">Electron transport</keyword>
<feature type="domain" description="4Fe-4S ferredoxin-type" evidence="12">
    <location>
        <begin position="175"/>
        <end position="206"/>
    </location>
</feature>
<evidence type="ECO:0000256" key="6">
    <source>
        <dbReference type="ARBA" id="ARBA00022723"/>
    </source>
</evidence>
<dbReference type="GO" id="GO:0016020">
    <property type="term" value="C:membrane"/>
    <property type="evidence" value="ECO:0007669"/>
    <property type="project" value="TreeGrafter"/>
</dbReference>
<protein>
    <submittedName>
        <fullName evidence="13">Nitrate reductase subunit beta</fullName>
    </submittedName>
</protein>
<dbReference type="GO" id="GO:0051538">
    <property type="term" value="F:3 iron, 4 sulfur cluster binding"/>
    <property type="evidence" value="ECO:0007669"/>
    <property type="project" value="UniProtKB-KW"/>
</dbReference>
<dbReference type="InterPro" id="IPR029263">
    <property type="entry name" value="Nitr_red_bet_C"/>
</dbReference>
<dbReference type="Gene3D" id="1.10.3650.10">
    <property type="entry name" value="nitrate reductase domain like"/>
    <property type="match status" value="1"/>
</dbReference>
<sequence>MDIRSQISMVFHLDKCIGCHTCSIACKNIWTDRKGAEYMWWNNVETKPGTGYPTKWEDQGIYKGGWENVGGAISLKGAGKQKGLLNIFHNPNMPAIDDYYEPFTYKYLDLIEAPAGDDQPTARPVSLITGKPIDIKMGPNWDDDLSGTPDYARNDPNLKNLSRAEQEAMFQLERMAFFYLPRICNHCLNPACVASCPSGAIYKRGEDGVVLINQNVCRAWRMCVTACPYKKSYYNWHTGKSEKCILCYPRIEAGLAPACMHSCVGRIRYLGVILYDADRIHEVASVPEKDLIDQHMSMLMDPFDPGVIASAKANGIADSTIHAAQNSPTYKFVKKWGLALPLHAEFRTLPMLFYVPPLLPVMASVKEVSNREQTKKLGPIAKVWDDSWLYDTSTEEIFGTIDQARFPLKYLANLLSAGDEGKVKDRLKKLMAVRIYRRWKTVGDIPEQKANDALRDVGYTPEMADAIYQLTSLAKFDDRFVIPAAHREHAIEMLEFTGDRKGNVGFGFKEGTAQRGL</sequence>
<keyword evidence="4" id="KW-0813">Transport</keyword>
<dbReference type="STRING" id="1817768.A3A87_03790"/>
<name>A0A1F6TZS2_9PROT</name>
<dbReference type="PANTHER" id="PTHR43518:SF1">
    <property type="entry name" value="RESPIRATORY NITRATE REDUCTASE 1 BETA CHAIN"/>
    <property type="match status" value="1"/>
</dbReference>
<dbReference type="GO" id="GO:0046872">
    <property type="term" value="F:metal ion binding"/>
    <property type="evidence" value="ECO:0007669"/>
    <property type="project" value="UniProtKB-KW"/>
</dbReference>
<dbReference type="GO" id="GO:0009055">
    <property type="term" value="F:electron transfer activity"/>
    <property type="evidence" value="ECO:0007669"/>
    <property type="project" value="TreeGrafter"/>
</dbReference>
<keyword evidence="10" id="KW-0411">Iron-sulfur</keyword>
<dbReference type="GO" id="GO:0008940">
    <property type="term" value="F:nitrate reductase activity"/>
    <property type="evidence" value="ECO:0007669"/>
    <property type="project" value="InterPro"/>
</dbReference>
<dbReference type="GO" id="GO:0042126">
    <property type="term" value="P:nitrate metabolic process"/>
    <property type="evidence" value="ECO:0007669"/>
    <property type="project" value="InterPro"/>
</dbReference>
<dbReference type="InterPro" id="IPR006547">
    <property type="entry name" value="NO3_Rdtase_bsu"/>
</dbReference>
<evidence type="ECO:0000259" key="12">
    <source>
        <dbReference type="PROSITE" id="PS51379"/>
    </source>
</evidence>
<evidence type="ECO:0000256" key="10">
    <source>
        <dbReference type="ARBA" id="ARBA00023014"/>
    </source>
</evidence>
<keyword evidence="5" id="KW-0004">4Fe-4S</keyword>
<evidence type="ECO:0000256" key="5">
    <source>
        <dbReference type="ARBA" id="ARBA00022485"/>
    </source>
</evidence>
<dbReference type="GO" id="GO:0009061">
    <property type="term" value="P:anaerobic respiration"/>
    <property type="evidence" value="ECO:0007669"/>
    <property type="project" value="TreeGrafter"/>
</dbReference>
<dbReference type="Gene3D" id="3.30.70.20">
    <property type="match status" value="3"/>
</dbReference>
<comment type="cofactor">
    <cofactor evidence="1">
        <name>[3Fe-4S] cluster</name>
        <dbReference type="ChEBI" id="CHEBI:21137"/>
    </cofactor>
</comment>
<dbReference type="GO" id="GO:0009325">
    <property type="term" value="C:nitrate reductase complex"/>
    <property type="evidence" value="ECO:0007669"/>
    <property type="project" value="InterPro"/>
</dbReference>
<dbReference type="NCBIfam" id="TIGR01660">
    <property type="entry name" value="narH"/>
    <property type="match status" value="1"/>
</dbReference>
<proteinExistence type="predicted"/>
<accession>A0A1F6TZS2</accession>
<gene>
    <name evidence="13" type="ORF">A3A87_03790</name>
</gene>
<evidence type="ECO:0000256" key="8">
    <source>
        <dbReference type="ARBA" id="ARBA00022982"/>
    </source>
</evidence>
<evidence type="ECO:0000256" key="1">
    <source>
        <dbReference type="ARBA" id="ARBA00001927"/>
    </source>
</evidence>
<evidence type="ECO:0000313" key="14">
    <source>
        <dbReference type="Proteomes" id="UP000179037"/>
    </source>
</evidence>
<dbReference type="Pfam" id="PF13247">
    <property type="entry name" value="Fer4_11"/>
    <property type="match status" value="1"/>
</dbReference>
<keyword evidence="6" id="KW-0479">Metal-binding</keyword>
<evidence type="ECO:0000256" key="9">
    <source>
        <dbReference type="ARBA" id="ARBA00023004"/>
    </source>
</evidence>
<dbReference type="AlphaFoldDB" id="A0A1F6TZS2"/>
<dbReference type="InterPro" id="IPR017896">
    <property type="entry name" value="4Fe4S_Fe-S-bd"/>
</dbReference>
<dbReference type="GO" id="GO:0030313">
    <property type="term" value="C:cell envelope"/>
    <property type="evidence" value="ECO:0007669"/>
    <property type="project" value="UniProtKB-SubCell"/>
</dbReference>
<feature type="domain" description="4Fe-4S ferredoxin-type" evidence="12">
    <location>
        <begin position="7"/>
        <end position="36"/>
    </location>
</feature>
<organism evidence="13 14">
    <name type="scientific">Candidatus Muproteobacteria bacterium RIFCSPLOWO2_01_FULL_60_18</name>
    <dbReference type="NCBI Taxonomy" id="1817768"/>
    <lineage>
        <taxon>Bacteria</taxon>
        <taxon>Pseudomonadati</taxon>
        <taxon>Pseudomonadota</taxon>
        <taxon>Candidatus Muproteobacteria</taxon>
    </lineage>
</organism>
<evidence type="ECO:0000313" key="13">
    <source>
        <dbReference type="EMBL" id="OGI50644.1"/>
    </source>
</evidence>
<evidence type="ECO:0000256" key="4">
    <source>
        <dbReference type="ARBA" id="ARBA00022448"/>
    </source>
</evidence>
<dbReference type="PANTHER" id="PTHR43518">
    <property type="entry name" value="NITRATE REDUCTASE BETA SUBUNIT"/>
    <property type="match status" value="1"/>
</dbReference>
<comment type="cofactor">
    <cofactor evidence="2">
        <name>[4Fe-4S] cluster</name>
        <dbReference type="ChEBI" id="CHEBI:49883"/>
    </cofactor>
</comment>
<dbReference type="PROSITE" id="PS51379">
    <property type="entry name" value="4FE4S_FER_2"/>
    <property type="match status" value="2"/>
</dbReference>
<evidence type="ECO:0000256" key="3">
    <source>
        <dbReference type="ARBA" id="ARBA00004196"/>
    </source>
</evidence>
<dbReference type="SUPFAM" id="SSF54862">
    <property type="entry name" value="4Fe-4S ferredoxins"/>
    <property type="match status" value="1"/>
</dbReference>
<comment type="subcellular location">
    <subcellularLocation>
        <location evidence="3">Cell envelope</location>
    </subcellularLocation>
</comment>
<reference evidence="13 14" key="1">
    <citation type="journal article" date="2016" name="Nat. Commun.">
        <title>Thousands of microbial genomes shed light on interconnected biogeochemical processes in an aquifer system.</title>
        <authorList>
            <person name="Anantharaman K."/>
            <person name="Brown C.T."/>
            <person name="Hug L.A."/>
            <person name="Sharon I."/>
            <person name="Castelle C.J."/>
            <person name="Probst A.J."/>
            <person name="Thomas B.C."/>
            <person name="Singh A."/>
            <person name="Wilkins M.J."/>
            <person name="Karaoz U."/>
            <person name="Brodie E.L."/>
            <person name="Williams K.H."/>
            <person name="Hubbard S.S."/>
            <person name="Banfield J.F."/>
        </authorList>
    </citation>
    <scope>NUCLEOTIDE SEQUENCE [LARGE SCALE GENOMIC DNA]</scope>
</reference>
<dbReference type="GO" id="GO:0051539">
    <property type="term" value="F:4 iron, 4 sulfur cluster binding"/>
    <property type="evidence" value="ECO:0007669"/>
    <property type="project" value="UniProtKB-KW"/>
</dbReference>
<dbReference type="Proteomes" id="UP000179037">
    <property type="component" value="Unassembled WGS sequence"/>
</dbReference>
<evidence type="ECO:0000256" key="7">
    <source>
        <dbReference type="ARBA" id="ARBA00022737"/>
    </source>
</evidence>
<keyword evidence="11" id="KW-0003">3Fe-4S</keyword>
<evidence type="ECO:0000256" key="2">
    <source>
        <dbReference type="ARBA" id="ARBA00001966"/>
    </source>
</evidence>
<keyword evidence="9" id="KW-0408">Iron</keyword>
<dbReference type="InterPro" id="IPR038262">
    <property type="entry name" value="Nitr_red_bet_C_sf"/>
</dbReference>
<dbReference type="CDD" id="cd10557">
    <property type="entry name" value="NarH_beta-like"/>
    <property type="match status" value="1"/>
</dbReference>
<evidence type="ECO:0000256" key="11">
    <source>
        <dbReference type="ARBA" id="ARBA00023291"/>
    </source>
</evidence>